<dbReference type="PANTHER" id="PTHR30603:SF47">
    <property type="entry name" value="RNA POLYMERASE SIGMA FACTOR SIGD, CHLOROPLASTIC"/>
    <property type="match status" value="1"/>
</dbReference>
<dbReference type="Gene3D" id="1.10.10.10">
    <property type="entry name" value="Winged helix-like DNA-binding domain superfamily/Winged helix DNA-binding domain"/>
    <property type="match status" value="1"/>
</dbReference>
<dbReference type="InterPro" id="IPR036388">
    <property type="entry name" value="WH-like_DNA-bd_sf"/>
</dbReference>
<dbReference type="Proteomes" id="UP000179242">
    <property type="component" value="Unassembled WGS sequence"/>
</dbReference>
<dbReference type="PRINTS" id="PR00046">
    <property type="entry name" value="SIGMA70FCT"/>
</dbReference>
<dbReference type="EMBL" id="MEUJ01000006">
    <property type="protein sequence ID" value="OGC39695.1"/>
    <property type="molecule type" value="Genomic_DNA"/>
</dbReference>
<feature type="domain" description="RNA polymerase sigma-70" evidence="1">
    <location>
        <begin position="65"/>
        <end position="91"/>
    </location>
</feature>
<gene>
    <name evidence="2" type="ORF">A2438_06915</name>
</gene>
<sequence length="105" mass="12309">MSRLEQTHKINCQNLICKIFSNKEIEKDHFEEVIQIIEATLSGLPEKYQIVIKLRYGLDGKGAQTLQQIGNVLGITRERVRQLENKALRRLKHPSKTRQFQQYFA</sequence>
<dbReference type="InterPro" id="IPR014284">
    <property type="entry name" value="RNA_pol_sigma-70_dom"/>
</dbReference>
<dbReference type="GO" id="GO:0006352">
    <property type="term" value="P:DNA-templated transcription initiation"/>
    <property type="evidence" value="ECO:0007669"/>
    <property type="project" value="InterPro"/>
</dbReference>
<evidence type="ECO:0000259" key="1">
    <source>
        <dbReference type="PROSITE" id="PS00716"/>
    </source>
</evidence>
<protein>
    <recommendedName>
        <fullName evidence="1">RNA polymerase sigma-70 domain-containing protein</fullName>
    </recommendedName>
</protein>
<dbReference type="PANTHER" id="PTHR30603">
    <property type="entry name" value="RNA POLYMERASE SIGMA FACTOR RPO"/>
    <property type="match status" value="1"/>
</dbReference>
<comment type="caution">
    <text evidence="2">The sequence shown here is derived from an EMBL/GenBank/DDBJ whole genome shotgun (WGS) entry which is preliminary data.</text>
</comment>
<dbReference type="InterPro" id="IPR013324">
    <property type="entry name" value="RNA_pol_sigma_r3/r4-like"/>
</dbReference>
<dbReference type="SUPFAM" id="SSF88659">
    <property type="entry name" value="Sigma3 and sigma4 domains of RNA polymerase sigma factors"/>
    <property type="match status" value="1"/>
</dbReference>
<dbReference type="CDD" id="cd06171">
    <property type="entry name" value="Sigma70_r4"/>
    <property type="match status" value="1"/>
</dbReference>
<proteinExistence type="predicted"/>
<evidence type="ECO:0000313" key="2">
    <source>
        <dbReference type="EMBL" id="OGC39695.1"/>
    </source>
</evidence>
<dbReference type="AlphaFoldDB" id="A0A1F4U3Y9"/>
<dbReference type="InterPro" id="IPR000943">
    <property type="entry name" value="RNA_pol_sigma70"/>
</dbReference>
<organism evidence="2 3">
    <name type="scientific">candidate division WOR-1 bacterium RIFOXYC2_FULL_46_14</name>
    <dbReference type="NCBI Taxonomy" id="1802587"/>
    <lineage>
        <taxon>Bacteria</taxon>
        <taxon>Bacillati</taxon>
        <taxon>Saganbacteria</taxon>
    </lineage>
</organism>
<dbReference type="NCBIfam" id="TIGR02937">
    <property type="entry name" value="sigma70-ECF"/>
    <property type="match status" value="1"/>
</dbReference>
<dbReference type="GO" id="GO:0003700">
    <property type="term" value="F:DNA-binding transcription factor activity"/>
    <property type="evidence" value="ECO:0007669"/>
    <property type="project" value="InterPro"/>
</dbReference>
<dbReference type="Pfam" id="PF04545">
    <property type="entry name" value="Sigma70_r4"/>
    <property type="match status" value="1"/>
</dbReference>
<evidence type="ECO:0000313" key="3">
    <source>
        <dbReference type="Proteomes" id="UP000179242"/>
    </source>
</evidence>
<accession>A0A1F4U3Y9</accession>
<dbReference type="PROSITE" id="PS00716">
    <property type="entry name" value="SIGMA70_2"/>
    <property type="match status" value="1"/>
</dbReference>
<dbReference type="InterPro" id="IPR007630">
    <property type="entry name" value="RNA_pol_sigma70_r4"/>
</dbReference>
<dbReference type="InterPro" id="IPR050239">
    <property type="entry name" value="Sigma-70_RNA_pol_init_factors"/>
</dbReference>
<reference evidence="2 3" key="1">
    <citation type="journal article" date="2016" name="Nat. Commun.">
        <title>Thousands of microbial genomes shed light on interconnected biogeochemical processes in an aquifer system.</title>
        <authorList>
            <person name="Anantharaman K."/>
            <person name="Brown C.T."/>
            <person name="Hug L.A."/>
            <person name="Sharon I."/>
            <person name="Castelle C.J."/>
            <person name="Probst A.J."/>
            <person name="Thomas B.C."/>
            <person name="Singh A."/>
            <person name="Wilkins M.J."/>
            <person name="Karaoz U."/>
            <person name="Brodie E.L."/>
            <person name="Williams K.H."/>
            <person name="Hubbard S.S."/>
            <person name="Banfield J.F."/>
        </authorList>
    </citation>
    <scope>NUCLEOTIDE SEQUENCE [LARGE SCALE GENOMIC DNA]</scope>
</reference>
<name>A0A1F4U3Y9_UNCSA</name>